<dbReference type="GO" id="GO:0003899">
    <property type="term" value="F:DNA-directed RNA polymerase activity"/>
    <property type="evidence" value="ECO:0007669"/>
    <property type="project" value="InterPro"/>
</dbReference>
<dbReference type="Pfam" id="PF01896">
    <property type="entry name" value="DNA_primase_S"/>
    <property type="match status" value="1"/>
</dbReference>
<gene>
    <name evidence="3" type="ORF">HINF_LOCUS42448</name>
    <name evidence="4" type="ORF">HINF_LOCUS46534</name>
</gene>
<accession>A0AA86QB72</accession>
<dbReference type="EMBL" id="CATOUU010000851">
    <property type="protein sequence ID" value="CAI9954803.1"/>
    <property type="molecule type" value="Genomic_DNA"/>
</dbReference>
<keyword evidence="2" id="KW-0804">Transcription</keyword>
<dbReference type="SUPFAM" id="SSF56747">
    <property type="entry name" value="Prim-pol domain"/>
    <property type="match status" value="1"/>
</dbReference>
<keyword evidence="2" id="KW-0808">Transferase</keyword>
<sequence>MSQKFQQLSPLYEEYYKSSYPYQQIVDWLSYHGTVDAPRREWSYECMLDSGETFIKRWVQVSCADDLRKLTAPVFGETKLKFDIGPVYTLPMDQRRSSVMVPQWREFVFDIDADDFKTVRKCCSDKKMCNRCWRFMECAACVLIHFCQTYGFNDYFFAFSGRRGMHCWVCDPDARFLSQQLRVQMLSVFELIKIDNESIIEITFQEASRTHEFLFLICEKFYLEMFQEQGWLNAGEGGHFDETVSALRKIVTNKSAKVNTNNFKPQDVQILKEKNPEIYKLLVIYLTYPRFDINVTKSMNHLLKVPFSVHHATQNVSQPINHQEIVNHYQLGNIIKFPHVIEQMQTRFQVEKPLKMYEDITECVKFFENFVKSVK</sequence>
<dbReference type="Gene3D" id="3.90.920.10">
    <property type="entry name" value="DNA primase, PRIM domain"/>
    <property type="match status" value="1"/>
</dbReference>
<evidence type="ECO:0000256" key="2">
    <source>
        <dbReference type="RuleBase" id="RU003514"/>
    </source>
</evidence>
<proteinExistence type="inferred from homology"/>
<evidence type="ECO:0000256" key="1">
    <source>
        <dbReference type="ARBA" id="ARBA00009762"/>
    </source>
</evidence>
<dbReference type="PANTHER" id="PTHR10536">
    <property type="entry name" value="DNA PRIMASE SMALL SUBUNIT"/>
    <property type="match status" value="1"/>
</dbReference>
<comment type="similarity">
    <text evidence="1 2">Belongs to the eukaryotic-type primase small subunit family.</text>
</comment>
<keyword evidence="2" id="KW-0240">DNA-directed RNA polymerase</keyword>
<organism evidence="3">
    <name type="scientific">Hexamita inflata</name>
    <dbReference type="NCBI Taxonomy" id="28002"/>
    <lineage>
        <taxon>Eukaryota</taxon>
        <taxon>Metamonada</taxon>
        <taxon>Diplomonadida</taxon>
        <taxon>Hexamitidae</taxon>
        <taxon>Hexamitinae</taxon>
        <taxon>Hexamita</taxon>
    </lineage>
</organism>
<reference evidence="4 5" key="2">
    <citation type="submission" date="2024-07" db="EMBL/GenBank/DDBJ databases">
        <authorList>
            <person name="Akdeniz Z."/>
        </authorList>
    </citation>
    <scope>NUCLEOTIDE SEQUENCE [LARGE SCALE GENOMIC DNA]</scope>
</reference>
<evidence type="ECO:0000313" key="5">
    <source>
        <dbReference type="Proteomes" id="UP001642409"/>
    </source>
</evidence>
<protein>
    <recommendedName>
        <fullName evidence="2">DNA primase</fullName>
        <ecNumber evidence="2">2.7.7.-</ecNumber>
    </recommendedName>
</protein>
<keyword evidence="5" id="KW-1185">Reference proteome</keyword>
<name>A0AA86QB72_9EUKA</name>
<comment type="caution">
    <text evidence="3">The sequence shown here is derived from an EMBL/GenBank/DDBJ whole genome shotgun (WGS) entry which is preliminary data.</text>
</comment>
<dbReference type="EMBL" id="CAXDID020000206">
    <property type="protein sequence ID" value="CAL6055418.1"/>
    <property type="molecule type" value="Genomic_DNA"/>
</dbReference>
<keyword evidence="2" id="KW-0639">Primosome</keyword>
<reference evidence="3" key="1">
    <citation type="submission" date="2023-06" db="EMBL/GenBank/DDBJ databases">
        <authorList>
            <person name="Kurt Z."/>
        </authorList>
    </citation>
    <scope>NUCLEOTIDE SEQUENCE</scope>
</reference>
<dbReference type="Proteomes" id="UP001642409">
    <property type="component" value="Unassembled WGS sequence"/>
</dbReference>
<dbReference type="EC" id="2.7.7.-" evidence="2"/>
<evidence type="ECO:0000313" key="4">
    <source>
        <dbReference type="EMBL" id="CAL6055418.1"/>
    </source>
</evidence>
<evidence type="ECO:0000313" key="3">
    <source>
        <dbReference type="EMBL" id="CAI9954803.1"/>
    </source>
</evidence>
<dbReference type="GO" id="GO:0006269">
    <property type="term" value="P:DNA replication, synthesis of primer"/>
    <property type="evidence" value="ECO:0007669"/>
    <property type="project" value="UniProtKB-KW"/>
</dbReference>
<keyword evidence="2" id="KW-0235">DNA replication</keyword>
<dbReference type="InterPro" id="IPR002755">
    <property type="entry name" value="DNA_primase_S"/>
</dbReference>
<dbReference type="GO" id="GO:0000428">
    <property type="term" value="C:DNA-directed RNA polymerase complex"/>
    <property type="evidence" value="ECO:0007669"/>
    <property type="project" value="UniProtKB-KW"/>
</dbReference>
<dbReference type="AlphaFoldDB" id="A0AA86QB72"/>